<dbReference type="PANTHER" id="PTHR43289:SF6">
    <property type="entry name" value="SERINE_THREONINE-PROTEIN KINASE NEKL-3"/>
    <property type="match status" value="1"/>
</dbReference>
<dbReference type="PROSITE" id="PS50011">
    <property type="entry name" value="PROTEIN_KINASE_DOM"/>
    <property type="match status" value="1"/>
</dbReference>
<gene>
    <name evidence="9" type="primary">pknB_3</name>
    <name evidence="9" type="ORF">HG15A2_11430</name>
</gene>
<evidence type="ECO:0000256" key="3">
    <source>
        <dbReference type="ARBA" id="ARBA00022777"/>
    </source>
</evidence>
<dbReference type="GO" id="GO:0004674">
    <property type="term" value="F:protein serine/threonine kinase activity"/>
    <property type="evidence" value="ECO:0007669"/>
    <property type="project" value="UniProtKB-EC"/>
</dbReference>
<keyword evidence="7" id="KW-0472">Membrane</keyword>
<dbReference type="RefSeq" id="WP_246117890.1">
    <property type="nucleotide sequence ID" value="NZ_CP036263.1"/>
</dbReference>
<keyword evidence="7" id="KW-0812">Transmembrane</keyword>
<evidence type="ECO:0000256" key="4">
    <source>
        <dbReference type="ARBA" id="ARBA00022840"/>
    </source>
</evidence>
<evidence type="ECO:0000313" key="10">
    <source>
        <dbReference type="Proteomes" id="UP000319852"/>
    </source>
</evidence>
<dbReference type="PANTHER" id="PTHR43289">
    <property type="entry name" value="MITOGEN-ACTIVATED PROTEIN KINASE KINASE KINASE 20-RELATED"/>
    <property type="match status" value="1"/>
</dbReference>
<dbReference type="Gene3D" id="3.30.200.20">
    <property type="entry name" value="Phosphorylase Kinase, domain 1"/>
    <property type="match status" value="1"/>
</dbReference>
<dbReference type="Proteomes" id="UP000319852">
    <property type="component" value="Chromosome"/>
</dbReference>
<keyword evidence="2 5" id="KW-0547">Nucleotide-binding</keyword>
<dbReference type="EC" id="2.7.11.1" evidence="9"/>
<dbReference type="InterPro" id="IPR011990">
    <property type="entry name" value="TPR-like_helical_dom_sf"/>
</dbReference>
<feature type="binding site" evidence="5">
    <location>
        <position position="117"/>
    </location>
    <ligand>
        <name>ATP</name>
        <dbReference type="ChEBI" id="CHEBI:30616"/>
    </ligand>
</feature>
<keyword evidence="4 5" id="KW-0067">ATP-binding</keyword>
<name>A0A517MSL5_9BACT</name>
<dbReference type="PROSITE" id="PS00107">
    <property type="entry name" value="PROTEIN_KINASE_ATP"/>
    <property type="match status" value="1"/>
</dbReference>
<keyword evidence="1 9" id="KW-0808">Transferase</keyword>
<keyword evidence="10" id="KW-1185">Reference proteome</keyword>
<protein>
    <submittedName>
        <fullName evidence="9">Serine/threonine-protein kinase PknB</fullName>
        <ecNumber evidence="9">2.7.11.1</ecNumber>
    </submittedName>
</protein>
<dbReference type="SUPFAM" id="SSF56112">
    <property type="entry name" value="Protein kinase-like (PK-like)"/>
    <property type="match status" value="1"/>
</dbReference>
<feature type="transmembrane region" description="Helical" evidence="7">
    <location>
        <begin position="414"/>
        <end position="435"/>
    </location>
</feature>
<evidence type="ECO:0000256" key="5">
    <source>
        <dbReference type="PROSITE-ProRule" id="PRU10141"/>
    </source>
</evidence>
<dbReference type="Gene3D" id="1.25.40.10">
    <property type="entry name" value="Tetratricopeptide repeat domain"/>
    <property type="match status" value="1"/>
</dbReference>
<feature type="domain" description="Protein kinase" evidence="8">
    <location>
        <begin position="87"/>
        <end position="389"/>
    </location>
</feature>
<dbReference type="SUPFAM" id="SSF48452">
    <property type="entry name" value="TPR-like"/>
    <property type="match status" value="1"/>
</dbReference>
<dbReference type="KEGG" id="amob:HG15A2_11430"/>
<dbReference type="Gene3D" id="1.10.510.10">
    <property type="entry name" value="Transferase(Phosphotransferase) domain 1"/>
    <property type="match status" value="1"/>
</dbReference>
<sequence length="794" mass="88242">MMPNPTERTIFLHAIEEENLDDRLAYLDSACGDDEGLRGSVETLLAAHDEPAALLDHPIGADRTRLSSPLVGLGEPIDHIGMQVGPYRLRELIGEGGFGLVFVAEQGHPVRRRVALKIVKPGLGSKEVIARFEAERQAVAMMNHPNIAQVFDAGVTTEGGPYFAMELVRGLPITEFCDQQRLNIHERLELMIDVCSAVHHAHQKGIIHRDLKPSNVMVTLHDGKPLAKVIDFGVAKALGEKLTDKTIYTRFFSMIGTPLYMSPEQAEMSGLDVDTRSDIFSLGVILYELLVGETPFDRKRLDSAGLDELRRIIREEEPPRPSTRLSHAAQSTLDNKLCTTADQRHVAPRELASTLQGDLDWIVMKSLDKDRSRRYDSAVSLAEDIQRYLDGEPVKARPPTTFYRLQKFARRHRVAFLTAALVGVTMIVGTATSLWQMTNAIDERNAKDLALQEATQAKAEAIAAKAKVEQFAEDQVKANELIVNGQVHADAGRWADASRDYDAAVSIQPSFYLPRVQRAQLFTRLGLWPEAATDYAKAIESGAATSQPQWWGVPVLFLYTGHDDALHRISEQRREQILRDPSNPQWMLLRDLAVRDDAQSPEDFKPFIAIALDWLAVPRFTGGPEPPGPPPRRHDRGGELHGRPAPPPMHDPFGRFIQPDTTPPCVCEYISGMVHLRAGESDAAIDFLLTAEHDPHWPAKYLIHAPLALAHFRNGDIEQASSELDRSDAMLEELLLSTSERPLRGMGSPWFDLVEGLQVNREASQVIRGTPSSLSSQLDQHRAATLRILAGHQP</sequence>
<evidence type="ECO:0000256" key="1">
    <source>
        <dbReference type="ARBA" id="ARBA00022679"/>
    </source>
</evidence>
<evidence type="ECO:0000256" key="2">
    <source>
        <dbReference type="ARBA" id="ARBA00022741"/>
    </source>
</evidence>
<keyword evidence="7" id="KW-1133">Transmembrane helix</keyword>
<feature type="region of interest" description="Disordered" evidence="6">
    <location>
        <begin position="621"/>
        <end position="654"/>
    </location>
</feature>
<dbReference type="InterPro" id="IPR011009">
    <property type="entry name" value="Kinase-like_dom_sf"/>
</dbReference>
<dbReference type="InterPro" id="IPR017441">
    <property type="entry name" value="Protein_kinase_ATP_BS"/>
</dbReference>
<dbReference type="Pfam" id="PF00069">
    <property type="entry name" value="Pkinase"/>
    <property type="match status" value="1"/>
</dbReference>
<keyword evidence="3 9" id="KW-0418">Kinase</keyword>
<reference evidence="9 10" key="1">
    <citation type="submission" date="2019-02" db="EMBL/GenBank/DDBJ databases">
        <title>Deep-cultivation of Planctomycetes and their phenomic and genomic characterization uncovers novel biology.</title>
        <authorList>
            <person name="Wiegand S."/>
            <person name="Jogler M."/>
            <person name="Boedeker C."/>
            <person name="Pinto D."/>
            <person name="Vollmers J."/>
            <person name="Rivas-Marin E."/>
            <person name="Kohn T."/>
            <person name="Peeters S.H."/>
            <person name="Heuer A."/>
            <person name="Rast P."/>
            <person name="Oberbeckmann S."/>
            <person name="Bunk B."/>
            <person name="Jeske O."/>
            <person name="Meyerdierks A."/>
            <person name="Storesund J.E."/>
            <person name="Kallscheuer N."/>
            <person name="Luecker S."/>
            <person name="Lage O.M."/>
            <person name="Pohl T."/>
            <person name="Merkel B.J."/>
            <person name="Hornburger P."/>
            <person name="Mueller R.-W."/>
            <person name="Bruemmer F."/>
            <person name="Labrenz M."/>
            <person name="Spormann A.M."/>
            <person name="Op den Camp H."/>
            <person name="Overmann J."/>
            <person name="Amann R."/>
            <person name="Jetten M.S.M."/>
            <person name="Mascher T."/>
            <person name="Medema M.H."/>
            <person name="Devos D.P."/>
            <person name="Kaster A.-K."/>
            <person name="Ovreas L."/>
            <person name="Rohde M."/>
            <person name="Galperin M.Y."/>
            <person name="Jogler C."/>
        </authorList>
    </citation>
    <scope>NUCLEOTIDE SEQUENCE [LARGE SCALE GENOMIC DNA]</scope>
    <source>
        <strain evidence="9 10">HG15A2</strain>
    </source>
</reference>
<evidence type="ECO:0000313" key="9">
    <source>
        <dbReference type="EMBL" id="QDS97875.1"/>
    </source>
</evidence>
<dbReference type="CDD" id="cd14014">
    <property type="entry name" value="STKc_PknB_like"/>
    <property type="match status" value="1"/>
</dbReference>
<proteinExistence type="predicted"/>
<dbReference type="SMART" id="SM00220">
    <property type="entry name" value="S_TKc"/>
    <property type="match status" value="1"/>
</dbReference>
<dbReference type="InterPro" id="IPR008271">
    <property type="entry name" value="Ser/Thr_kinase_AS"/>
</dbReference>
<evidence type="ECO:0000259" key="8">
    <source>
        <dbReference type="PROSITE" id="PS50011"/>
    </source>
</evidence>
<accession>A0A517MSL5</accession>
<dbReference type="EMBL" id="CP036263">
    <property type="protein sequence ID" value="QDS97875.1"/>
    <property type="molecule type" value="Genomic_DNA"/>
</dbReference>
<dbReference type="AlphaFoldDB" id="A0A517MSL5"/>
<dbReference type="InterPro" id="IPR000719">
    <property type="entry name" value="Prot_kinase_dom"/>
</dbReference>
<dbReference type="GO" id="GO:0005524">
    <property type="term" value="F:ATP binding"/>
    <property type="evidence" value="ECO:0007669"/>
    <property type="project" value="UniProtKB-UniRule"/>
</dbReference>
<evidence type="ECO:0000256" key="7">
    <source>
        <dbReference type="SAM" id="Phobius"/>
    </source>
</evidence>
<organism evidence="9 10">
    <name type="scientific">Adhaeretor mobilis</name>
    <dbReference type="NCBI Taxonomy" id="1930276"/>
    <lineage>
        <taxon>Bacteria</taxon>
        <taxon>Pseudomonadati</taxon>
        <taxon>Planctomycetota</taxon>
        <taxon>Planctomycetia</taxon>
        <taxon>Pirellulales</taxon>
        <taxon>Lacipirellulaceae</taxon>
        <taxon>Adhaeretor</taxon>
    </lineage>
</organism>
<dbReference type="PROSITE" id="PS00108">
    <property type="entry name" value="PROTEIN_KINASE_ST"/>
    <property type="match status" value="1"/>
</dbReference>
<evidence type="ECO:0000256" key="6">
    <source>
        <dbReference type="SAM" id="MobiDB-lite"/>
    </source>
</evidence>